<dbReference type="SUPFAM" id="SSF52540">
    <property type="entry name" value="P-loop containing nucleoside triphosphate hydrolases"/>
    <property type="match status" value="1"/>
</dbReference>
<evidence type="ECO:0000259" key="1">
    <source>
        <dbReference type="Pfam" id="PF01926"/>
    </source>
</evidence>
<dbReference type="Gene3D" id="3.40.50.300">
    <property type="entry name" value="P-loop containing nucleotide triphosphate hydrolases"/>
    <property type="match status" value="1"/>
</dbReference>
<feature type="non-terminal residue" evidence="2">
    <location>
        <position position="185"/>
    </location>
</feature>
<dbReference type="Pfam" id="PF01926">
    <property type="entry name" value="MMR_HSR1"/>
    <property type="match status" value="1"/>
</dbReference>
<dbReference type="EMBL" id="JAUKUA010000007">
    <property type="protein sequence ID" value="KAK0704432.1"/>
    <property type="molecule type" value="Genomic_DNA"/>
</dbReference>
<feature type="domain" description="G" evidence="1">
    <location>
        <begin position="11"/>
        <end position="84"/>
    </location>
</feature>
<dbReference type="AlphaFoldDB" id="A0AA39ZVE0"/>
<protein>
    <recommendedName>
        <fullName evidence="1">G domain-containing protein</fullName>
    </recommendedName>
</protein>
<name>A0AA39ZVE0_9PEZI</name>
<gene>
    <name evidence="2" type="ORF">B0H67DRAFT_498129</name>
</gene>
<dbReference type="InterPro" id="IPR006073">
    <property type="entry name" value="GTP-bd"/>
</dbReference>
<organism evidence="2 3">
    <name type="scientific">Lasiosphaeris hirsuta</name>
    <dbReference type="NCBI Taxonomy" id="260670"/>
    <lineage>
        <taxon>Eukaryota</taxon>
        <taxon>Fungi</taxon>
        <taxon>Dikarya</taxon>
        <taxon>Ascomycota</taxon>
        <taxon>Pezizomycotina</taxon>
        <taxon>Sordariomycetes</taxon>
        <taxon>Sordariomycetidae</taxon>
        <taxon>Sordariales</taxon>
        <taxon>Lasiosphaeriaceae</taxon>
        <taxon>Lasiosphaeris</taxon>
    </lineage>
</organism>
<dbReference type="Proteomes" id="UP001172102">
    <property type="component" value="Unassembled WGS sequence"/>
</dbReference>
<accession>A0AA39ZVE0</accession>
<reference evidence="2" key="1">
    <citation type="submission" date="2023-06" db="EMBL/GenBank/DDBJ databases">
        <title>Genome-scale phylogeny and comparative genomics of the fungal order Sordariales.</title>
        <authorList>
            <consortium name="Lawrence Berkeley National Laboratory"/>
            <person name="Hensen N."/>
            <person name="Bonometti L."/>
            <person name="Westerberg I."/>
            <person name="Brannstrom I.O."/>
            <person name="Guillou S."/>
            <person name="Cros-Aarteil S."/>
            <person name="Calhoun S."/>
            <person name="Haridas S."/>
            <person name="Kuo A."/>
            <person name="Mondo S."/>
            <person name="Pangilinan J."/>
            <person name="Riley R."/>
            <person name="Labutti K."/>
            <person name="Andreopoulos B."/>
            <person name="Lipzen A."/>
            <person name="Chen C."/>
            <person name="Yanf M."/>
            <person name="Daum C."/>
            <person name="Ng V."/>
            <person name="Clum A."/>
            <person name="Steindorff A."/>
            <person name="Ohm R."/>
            <person name="Martin F."/>
            <person name="Silar P."/>
            <person name="Natvig D."/>
            <person name="Lalanne C."/>
            <person name="Gautier V."/>
            <person name="Ament-Velasquez S.L."/>
            <person name="Kruys A."/>
            <person name="Hutchinson M.I."/>
            <person name="Powell A.J."/>
            <person name="Barry K."/>
            <person name="Miller A.N."/>
            <person name="Grigoriev I.V."/>
            <person name="Debuchy R."/>
            <person name="Gladieux P."/>
            <person name="Thoren M.H."/>
            <person name="Johannesson H."/>
        </authorList>
    </citation>
    <scope>NUCLEOTIDE SEQUENCE</scope>
    <source>
        <strain evidence="2">SMH4607-1</strain>
    </source>
</reference>
<dbReference type="CDD" id="cd00882">
    <property type="entry name" value="Ras_like_GTPase"/>
    <property type="match status" value="1"/>
</dbReference>
<evidence type="ECO:0000313" key="2">
    <source>
        <dbReference type="EMBL" id="KAK0704432.1"/>
    </source>
</evidence>
<sequence length="185" mass="20473">MLGEPIKDAYIAVIGVAGSGKSSFISTCAGSKPQKTIATREIEDVDFMFNDSLRVHLLDTPGFSDIGDKADADILKSLMLHLMEITKQEKKLSGVVLVHPISAQKAIGPSLLHALMLMRLYTDSFHESVALVTSSWSGVTLDEGRRREREMVEDNKFFSSMTEMGSKMFRYDDSRQSALDIVSHV</sequence>
<dbReference type="GO" id="GO:0005525">
    <property type="term" value="F:GTP binding"/>
    <property type="evidence" value="ECO:0007669"/>
    <property type="project" value="InterPro"/>
</dbReference>
<evidence type="ECO:0000313" key="3">
    <source>
        <dbReference type="Proteomes" id="UP001172102"/>
    </source>
</evidence>
<proteinExistence type="predicted"/>
<comment type="caution">
    <text evidence="2">The sequence shown here is derived from an EMBL/GenBank/DDBJ whole genome shotgun (WGS) entry which is preliminary data.</text>
</comment>
<dbReference type="InterPro" id="IPR027417">
    <property type="entry name" value="P-loop_NTPase"/>
</dbReference>
<keyword evidence="3" id="KW-1185">Reference proteome</keyword>